<dbReference type="Pfam" id="PF02005">
    <property type="entry name" value="TRM"/>
    <property type="match status" value="1"/>
</dbReference>
<evidence type="ECO:0000256" key="1">
    <source>
        <dbReference type="ARBA" id="ARBA00022555"/>
    </source>
</evidence>
<evidence type="ECO:0000256" key="9">
    <source>
        <dbReference type="ARBA" id="ARBA00074266"/>
    </source>
</evidence>
<keyword evidence="5 10" id="KW-0819">tRNA processing</keyword>
<dbReference type="PANTHER" id="PTHR10631">
    <property type="entry name" value="N 2 ,N 2 -DIMETHYLGUANOSINE TRNA METHYLTRANSFERASE"/>
    <property type="match status" value="1"/>
</dbReference>
<evidence type="ECO:0000256" key="2">
    <source>
        <dbReference type="ARBA" id="ARBA00022603"/>
    </source>
</evidence>
<evidence type="ECO:0000256" key="7">
    <source>
        <dbReference type="ARBA" id="ARBA00039099"/>
    </source>
</evidence>
<evidence type="ECO:0000256" key="11">
    <source>
        <dbReference type="SAM" id="MobiDB-lite"/>
    </source>
</evidence>
<dbReference type="FunFam" id="3.30.56.70:FF:000001">
    <property type="entry name" value="tRNA (guanine(26)-N(2))-dimethyltransferase"/>
    <property type="match status" value="1"/>
</dbReference>
<dbReference type="GO" id="GO:0160104">
    <property type="term" value="F:tRNA (guanine(26)-N2)-dimethyltransferase activity"/>
    <property type="evidence" value="ECO:0007669"/>
    <property type="project" value="UniProtKB-UniRule"/>
</dbReference>
<evidence type="ECO:0000256" key="3">
    <source>
        <dbReference type="ARBA" id="ARBA00022679"/>
    </source>
</evidence>
<feature type="region of interest" description="Disordered" evidence="11">
    <location>
        <begin position="63"/>
        <end position="94"/>
    </location>
</feature>
<dbReference type="EC" id="2.1.1.216" evidence="7 10"/>
<dbReference type="Proteomes" id="UP000887572">
    <property type="component" value="Unplaced"/>
</dbReference>
<dbReference type="GO" id="GO:0000049">
    <property type="term" value="F:tRNA binding"/>
    <property type="evidence" value="ECO:0007669"/>
    <property type="project" value="UniProtKB-UniRule"/>
</dbReference>
<dbReference type="GO" id="GO:0002940">
    <property type="term" value="P:tRNA N2-guanine methylation"/>
    <property type="evidence" value="ECO:0007669"/>
    <property type="project" value="TreeGrafter"/>
</dbReference>
<dbReference type="InterPro" id="IPR042296">
    <property type="entry name" value="tRNA_met_Trm1_C"/>
</dbReference>
<proteinExistence type="inferred from homology"/>
<comment type="similarity">
    <text evidence="10">Belongs to the class I-like SAM-binding methyltransferase superfamily. Trm1 family.</text>
</comment>
<dbReference type="AlphaFoldDB" id="A0A914HGT4"/>
<sequence length="552" mass="60511">MEIELVDVQCKKESLADEVAEVTEGLARISTPTDGGETFYNPVQEFNRDLTVIVLKAFTAEREAKKEEQKPKEGTTSEPAAKQRKITGSNTARHPLASQQLLDGGGIRVLDALSASGLRAIRFALEVPNVERVLANDFSERAVEAIRRNVELNGVQDRVEAVFSDAIDLMMAHRKFGKRFHAVDLDPYGSASVFLDAAVQAVMDEGLLMVTCTDTAILCGNTAEACFNKYGSVPLRHKSCHELALRILLRAIDGHANRHKRYIVPLLSVSVDFYVRCFVRIRSGAAVAKDSVTKLAHMHCCATCQSLDLQPLLKKSVNGASVRFSNAHFQSDLIRLTEGQGTSRDGGLVATCAHCGGTAVHTGGPIWVAPTCDVEFVGKLLAILNCPKAGDAKLGTRERLEGLLTVLSEELHDVPLFYEHDQLMNVVKCPAPKMSTFRSALLNAGYRCSISHCNPRAIKTDAPTTFLWDVCREWAKRNGIKPKGTAADTPRNRILARDAMSEINFNSHPECIPKSKFVGLLRFQDNKGKNWGPKIKAKGPDKEKCVHSLIVA</sequence>
<keyword evidence="2 10" id="KW-0489">Methyltransferase</keyword>
<evidence type="ECO:0000313" key="12">
    <source>
        <dbReference type="Proteomes" id="UP000887572"/>
    </source>
</evidence>
<organism evidence="12 13">
    <name type="scientific">Globodera rostochiensis</name>
    <name type="common">Golden nematode worm</name>
    <name type="synonym">Heterodera rostochiensis</name>
    <dbReference type="NCBI Taxonomy" id="31243"/>
    <lineage>
        <taxon>Eukaryota</taxon>
        <taxon>Metazoa</taxon>
        <taxon>Ecdysozoa</taxon>
        <taxon>Nematoda</taxon>
        <taxon>Chromadorea</taxon>
        <taxon>Rhabditida</taxon>
        <taxon>Tylenchina</taxon>
        <taxon>Tylenchomorpha</taxon>
        <taxon>Tylenchoidea</taxon>
        <taxon>Heteroderidae</taxon>
        <taxon>Heteroderinae</taxon>
        <taxon>Globodera</taxon>
    </lineage>
</organism>
<keyword evidence="12" id="KW-1185">Reference proteome</keyword>
<reference evidence="13" key="1">
    <citation type="submission" date="2022-11" db="UniProtKB">
        <authorList>
            <consortium name="WormBaseParasite"/>
        </authorList>
    </citation>
    <scope>IDENTIFICATION</scope>
</reference>
<dbReference type="InterPro" id="IPR029063">
    <property type="entry name" value="SAM-dependent_MTases_sf"/>
</dbReference>
<dbReference type="PROSITE" id="PS51626">
    <property type="entry name" value="SAM_MT_TRM1"/>
    <property type="match status" value="1"/>
</dbReference>
<dbReference type="InterPro" id="IPR002905">
    <property type="entry name" value="Trm1"/>
</dbReference>
<name>A0A914HGT4_GLORO</name>
<dbReference type="WBParaSite" id="Gr19_v10_g17227.t1">
    <property type="protein sequence ID" value="Gr19_v10_g17227.t1"/>
    <property type="gene ID" value="Gr19_v10_g17227"/>
</dbReference>
<evidence type="ECO:0000256" key="10">
    <source>
        <dbReference type="PROSITE-ProRule" id="PRU00958"/>
    </source>
</evidence>
<comment type="catalytic activity">
    <reaction evidence="8 10">
        <text>guanosine(26) in tRNA + 2 S-adenosyl-L-methionine = N(2)-dimethylguanosine(26) in tRNA + 2 S-adenosyl-L-homocysteine + 2 H(+)</text>
        <dbReference type="Rhea" id="RHEA:43140"/>
        <dbReference type="Rhea" id="RHEA-COMP:10359"/>
        <dbReference type="Rhea" id="RHEA-COMP:10360"/>
        <dbReference type="ChEBI" id="CHEBI:15378"/>
        <dbReference type="ChEBI" id="CHEBI:57856"/>
        <dbReference type="ChEBI" id="CHEBI:59789"/>
        <dbReference type="ChEBI" id="CHEBI:74269"/>
        <dbReference type="ChEBI" id="CHEBI:74513"/>
        <dbReference type="EC" id="2.1.1.216"/>
    </reaction>
</comment>
<dbReference type="Gene3D" id="3.30.56.70">
    <property type="entry name" value="N2,N2-dimethylguanosine tRNA methyltransferase, C-terminal domain"/>
    <property type="match status" value="1"/>
</dbReference>
<dbReference type="NCBIfam" id="TIGR00308">
    <property type="entry name" value="TRM1"/>
    <property type="match status" value="1"/>
</dbReference>
<keyword evidence="1 10" id="KW-0820">tRNA-binding</keyword>
<evidence type="ECO:0000313" key="13">
    <source>
        <dbReference type="WBParaSite" id="Gr19_v10_g17227.t1"/>
    </source>
</evidence>
<accession>A0A914HGT4</accession>
<dbReference type="CDD" id="cd02440">
    <property type="entry name" value="AdoMet_MTases"/>
    <property type="match status" value="1"/>
</dbReference>
<dbReference type="Gene3D" id="3.40.50.150">
    <property type="entry name" value="Vaccinia Virus protein VP39"/>
    <property type="match status" value="1"/>
</dbReference>
<evidence type="ECO:0000256" key="8">
    <source>
        <dbReference type="ARBA" id="ARBA00051897"/>
    </source>
</evidence>
<protein>
    <recommendedName>
        <fullName evidence="9 10">tRNA (guanine(26)-N(2))-dimethyltransferase</fullName>
        <ecNumber evidence="7 10">2.1.1.216</ecNumber>
    </recommendedName>
</protein>
<evidence type="ECO:0000256" key="4">
    <source>
        <dbReference type="ARBA" id="ARBA00022691"/>
    </source>
</evidence>
<dbReference type="GO" id="GO:0005634">
    <property type="term" value="C:nucleus"/>
    <property type="evidence" value="ECO:0007669"/>
    <property type="project" value="TreeGrafter"/>
</dbReference>
<keyword evidence="6 10" id="KW-0694">RNA-binding</keyword>
<keyword evidence="3 10" id="KW-0808">Transferase</keyword>
<evidence type="ECO:0000256" key="6">
    <source>
        <dbReference type="ARBA" id="ARBA00022884"/>
    </source>
</evidence>
<dbReference type="PANTHER" id="PTHR10631:SF3">
    <property type="entry name" value="TRNA (GUANINE(26)-N(2))-DIMETHYLTRANSFERASE"/>
    <property type="match status" value="1"/>
</dbReference>
<dbReference type="SUPFAM" id="SSF53335">
    <property type="entry name" value="S-adenosyl-L-methionine-dependent methyltransferases"/>
    <property type="match status" value="1"/>
</dbReference>
<keyword evidence="4 10" id="KW-0949">S-adenosyl-L-methionine</keyword>
<feature type="compositionally biased region" description="Basic and acidic residues" evidence="11">
    <location>
        <begin position="63"/>
        <end position="75"/>
    </location>
</feature>
<evidence type="ECO:0000256" key="5">
    <source>
        <dbReference type="ARBA" id="ARBA00022694"/>
    </source>
</evidence>